<feature type="compositionally biased region" description="Basic and acidic residues" evidence="5">
    <location>
        <begin position="496"/>
        <end position="512"/>
    </location>
</feature>
<evidence type="ECO:0000256" key="4">
    <source>
        <dbReference type="ARBA" id="ARBA00023242"/>
    </source>
</evidence>
<dbReference type="PROSITE" id="PS50048">
    <property type="entry name" value="ZN2_CY6_FUNGAL_2"/>
    <property type="match status" value="1"/>
</dbReference>
<dbReference type="EMBL" id="MU157829">
    <property type="protein sequence ID" value="KAF9533142.1"/>
    <property type="molecule type" value="Genomic_DNA"/>
</dbReference>
<evidence type="ECO:0000313" key="7">
    <source>
        <dbReference type="EMBL" id="KAF9533142.1"/>
    </source>
</evidence>
<feature type="compositionally biased region" description="Basic and acidic residues" evidence="5">
    <location>
        <begin position="77"/>
        <end position="96"/>
    </location>
</feature>
<dbReference type="InterPro" id="IPR036864">
    <property type="entry name" value="Zn2-C6_fun-type_DNA-bd_sf"/>
</dbReference>
<feature type="compositionally biased region" description="Polar residues" evidence="5">
    <location>
        <begin position="295"/>
        <end position="308"/>
    </location>
</feature>
<name>A0A9P6EQP8_9AGAR</name>
<feature type="domain" description="Zn(2)-C6 fungal-type" evidence="6">
    <location>
        <begin position="367"/>
        <end position="397"/>
    </location>
</feature>
<dbReference type="CDD" id="cd00067">
    <property type="entry name" value="GAL4"/>
    <property type="match status" value="1"/>
</dbReference>
<feature type="compositionally biased region" description="Polar residues" evidence="5">
    <location>
        <begin position="140"/>
        <end position="155"/>
    </location>
</feature>
<dbReference type="Gene3D" id="4.10.240.10">
    <property type="entry name" value="Zn(2)-C6 fungal-type DNA-binding domain"/>
    <property type="match status" value="1"/>
</dbReference>
<evidence type="ECO:0000256" key="1">
    <source>
        <dbReference type="ARBA" id="ARBA00023015"/>
    </source>
</evidence>
<dbReference type="PROSITE" id="PS00463">
    <property type="entry name" value="ZN2_CY6_FUNGAL_1"/>
    <property type="match status" value="1"/>
</dbReference>
<feature type="compositionally biased region" description="Polar residues" evidence="5">
    <location>
        <begin position="179"/>
        <end position="191"/>
    </location>
</feature>
<dbReference type="GO" id="GO:0000981">
    <property type="term" value="F:DNA-binding transcription factor activity, RNA polymerase II-specific"/>
    <property type="evidence" value="ECO:0007669"/>
    <property type="project" value="InterPro"/>
</dbReference>
<feature type="region of interest" description="Disordered" evidence="5">
    <location>
        <begin position="463"/>
        <end position="512"/>
    </location>
</feature>
<dbReference type="GO" id="GO:0000978">
    <property type="term" value="F:RNA polymerase II cis-regulatory region sequence-specific DNA binding"/>
    <property type="evidence" value="ECO:0007669"/>
    <property type="project" value="TreeGrafter"/>
</dbReference>
<dbReference type="PRINTS" id="PR00755">
    <property type="entry name" value="AFLATOXINBRP"/>
</dbReference>
<protein>
    <recommendedName>
        <fullName evidence="6">Zn(2)-C6 fungal-type domain-containing protein</fullName>
    </recommendedName>
</protein>
<dbReference type="InterPro" id="IPR001138">
    <property type="entry name" value="Zn2Cys6_DnaBD"/>
</dbReference>
<dbReference type="Pfam" id="PF00172">
    <property type="entry name" value="Zn_clus"/>
    <property type="match status" value="1"/>
</dbReference>
<feature type="compositionally biased region" description="Polar residues" evidence="5">
    <location>
        <begin position="30"/>
        <end position="50"/>
    </location>
</feature>
<dbReference type="InterPro" id="IPR051127">
    <property type="entry name" value="Fungal_SecMet_Regulators"/>
</dbReference>
<feature type="region of interest" description="Disordered" evidence="5">
    <location>
        <begin position="404"/>
        <end position="443"/>
    </location>
</feature>
<feature type="compositionally biased region" description="Polar residues" evidence="5">
    <location>
        <begin position="229"/>
        <end position="240"/>
    </location>
</feature>
<feature type="compositionally biased region" description="Low complexity" evidence="5">
    <location>
        <begin position="420"/>
        <end position="432"/>
    </location>
</feature>
<dbReference type="PANTHER" id="PTHR47424:SF3">
    <property type="entry name" value="REGULATORY PROTEIN GAL4"/>
    <property type="match status" value="1"/>
</dbReference>
<feature type="compositionally biased region" description="Polar residues" evidence="5">
    <location>
        <begin position="469"/>
        <end position="489"/>
    </location>
</feature>
<organism evidence="7 8">
    <name type="scientific">Crepidotus variabilis</name>
    <dbReference type="NCBI Taxonomy" id="179855"/>
    <lineage>
        <taxon>Eukaryota</taxon>
        <taxon>Fungi</taxon>
        <taxon>Dikarya</taxon>
        <taxon>Basidiomycota</taxon>
        <taxon>Agaricomycotina</taxon>
        <taxon>Agaricomycetes</taxon>
        <taxon>Agaricomycetidae</taxon>
        <taxon>Agaricales</taxon>
        <taxon>Agaricineae</taxon>
        <taxon>Crepidotaceae</taxon>
        <taxon>Crepidotus</taxon>
    </lineage>
</organism>
<dbReference type="OrthoDB" id="39175at2759"/>
<dbReference type="SUPFAM" id="SSF57701">
    <property type="entry name" value="Zn2/Cys6 DNA-binding domain"/>
    <property type="match status" value="1"/>
</dbReference>
<evidence type="ECO:0000256" key="3">
    <source>
        <dbReference type="ARBA" id="ARBA00023163"/>
    </source>
</evidence>
<feature type="region of interest" description="Disordered" evidence="5">
    <location>
        <begin position="1"/>
        <end position="359"/>
    </location>
</feature>
<keyword evidence="8" id="KW-1185">Reference proteome</keyword>
<reference evidence="7" key="1">
    <citation type="submission" date="2020-11" db="EMBL/GenBank/DDBJ databases">
        <authorList>
            <consortium name="DOE Joint Genome Institute"/>
            <person name="Ahrendt S."/>
            <person name="Riley R."/>
            <person name="Andreopoulos W."/>
            <person name="Labutti K."/>
            <person name="Pangilinan J."/>
            <person name="Ruiz-Duenas F.J."/>
            <person name="Barrasa J.M."/>
            <person name="Sanchez-Garcia M."/>
            <person name="Camarero S."/>
            <person name="Miyauchi S."/>
            <person name="Serrano A."/>
            <person name="Linde D."/>
            <person name="Babiker R."/>
            <person name="Drula E."/>
            <person name="Ayuso-Fernandez I."/>
            <person name="Pacheco R."/>
            <person name="Padilla G."/>
            <person name="Ferreira P."/>
            <person name="Barriuso J."/>
            <person name="Kellner H."/>
            <person name="Castanera R."/>
            <person name="Alfaro M."/>
            <person name="Ramirez L."/>
            <person name="Pisabarro A.G."/>
            <person name="Kuo A."/>
            <person name="Tritt A."/>
            <person name="Lipzen A."/>
            <person name="He G."/>
            <person name="Yan M."/>
            <person name="Ng V."/>
            <person name="Cullen D."/>
            <person name="Martin F."/>
            <person name="Rosso M.-N."/>
            <person name="Henrissat B."/>
            <person name="Hibbett D."/>
            <person name="Martinez A.T."/>
            <person name="Grigoriev I.V."/>
        </authorList>
    </citation>
    <scope>NUCLEOTIDE SEQUENCE</scope>
    <source>
        <strain evidence="7">CBS 506.95</strain>
    </source>
</reference>
<dbReference type="PANTHER" id="PTHR47424">
    <property type="entry name" value="REGULATORY PROTEIN GAL4"/>
    <property type="match status" value="1"/>
</dbReference>
<dbReference type="AlphaFoldDB" id="A0A9P6EQP8"/>
<keyword evidence="2" id="KW-0238">DNA-binding</keyword>
<dbReference type="GO" id="GO:0005634">
    <property type="term" value="C:nucleus"/>
    <property type="evidence" value="ECO:0007669"/>
    <property type="project" value="TreeGrafter"/>
</dbReference>
<feature type="compositionally biased region" description="Basic and acidic residues" evidence="5">
    <location>
        <begin position="276"/>
        <end position="290"/>
    </location>
</feature>
<dbReference type="GO" id="GO:0008270">
    <property type="term" value="F:zinc ion binding"/>
    <property type="evidence" value="ECO:0007669"/>
    <property type="project" value="InterPro"/>
</dbReference>
<feature type="compositionally biased region" description="Basic residues" evidence="5">
    <location>
        <begin position="404"/>
        <end position="419"/>
    </location>
</feature>
<evidence type="ECO:0000256" key="5">
    <source>
        <dbReference type="SAM" id="MobiDB-lite"/>
    </source>
</evidence>
<dbReference type="Proteomes" id="UP000807306">
    <property type="component" value="Unassembled WGS sequence"/>
</dbReference>
<dbReference type="SMART" id="SM00066">
    <property type="entry name" value="GAL4"/>
    <property type="match status" value="1"/>
</dbReference>
<keyword evidence="3" id="KW-0804">Transcription</keyword>
<dbReference type="GO" id="GO:0000435">
    <property type="term" value="P:positive regulation of transcription from RNA polymerase II promoter by galactose"/>
    <property type="evidence" value="ECO:0007669"/>
    <property type="project" value="TreeGrafter"/>
</dbReference>
<accession>A0A9P6EQP8</accession>
<keyword evidence="1" id="KW-0805">Transcription regulation</keyword>
<feature type="compositionally biased region" description="Basic and acidic residues" evidence="5">
    <location>
        <begin position="215"/>
        <end position="228"/>
    </location>
</feature>
<evidence type="ECO:0000313" key="8">
    <source>
        <dbReference type="Proteomes" id="UP000807306"/>
    </source>
</evidence>
<proteinExistence type="predicted"/>
<feature type="compositionally biased region" description="Basic and acidic residues" evidence="5">
    <location>
        <begin position="165"/>
        <end position="175"/>
    </location>
</feature>
<gene>
    <name evidence="7" type="ORF">CPB83DRAFT_845906</name>
</gene>
<sequence>MDEHSQTNHHLQRESSLPSSLRVHLYSGPRDSSTRTTLQRESPTDDTSLPRNDHFTALTPLEPVHSYPAPFHSAPPFEHHPRPFASFEHRSLDPRDRHHARTLPEFSSSTPMHRAMDPSLSSLTQRYPNPGPVYNDPVFHSSSQPSMSRNTSFGSVTLPGPRELFPSRDHWREGEAGPSSLSRPTSISAYQESLARHRRGSSQSVYGDARSLDSYSRESDSMERELPHSNRSSGHFNDTGSYRSERSMPREYSYSSSRSYERLPGPSHLLNPSQADPRHPYDRPLERRELYQYPSVGSLSISAPSPSYTREPESPDTTSLHRSDSRSGDVGSTDGDGSSKGKRRREESEETDDYAKRSRNPRKTAVACNFCRGRKLRCNGEKPSCNNCTVRKFECEYVTIQRRRGPGKAPKGSRLKKPTATRSDSSASTSKTTGDRPSNALPEYELDVLAPEVRQYTSVLSLDSFGFQPPTTSPQYPSASESQLTREYYSQTRTPRSRETSSEDRSDGERNT</sequence>
<evidence type="ECO:0000259" key="6">
    <source>
        <dbReference type="PROSITE" id="PS50048"/>
    </source>
</evidence>
<keyword evidence="4" id="KW-0539">Nucleus</keyword>
<evidence type="ECO:0000256" key="2">
    <source>
        <dbReference type="ARBA" id="ARBA00023125"/>
    </source>
</evidence>
<comment type="caution">
    <text evidence="7">The sequence shown here is derived from an EMBL/GenBank/DDBJ whole genome shotgun (WGS) entry which is preliminary data.</text>
</comment>